<feature type="signal peptide" evidence="1">
    <location>
        <begin position="1"/>
        <end position="23"/>
    </location>
</feature>
<evidence type="ECO:0000259" key="2">
    <source>
        <dbReference type="Pfam" id="PF03713"/>
    </source>
</evidence>
<accession>A0A372FVM3</accession>
<organism evidence="3 4">
    <name type="scientific">Micromonospora craniellae</name>
    <dbReference type="NCBI Taxonomy" id="2294034"/>
    <lineage>
        <taxon>Bacteria</taxon>
        <taxon>Bacillati</taxon>
        <taxon>Actinomycetota</taxon>
        <taxon>Actinomycetes</taxon>
        <taxon>Micromonosporales</taxon>
        <taxon>Micromonosporaceae</taxon>
        <taxon>Micromonospora</taxon>
    </lineage>
</organism>
<dbReference type="Proteomes" id="UP000262621">
    <property type="component" value="Unassembled WGS sequence"/>
</dbReference>
<dbReference type="Gene3D" id="1.20.1260.10">
    <property type="match status" value="1"/>
</dbReference>
<dbReference type="OrthoDB" id="26872at2"/>
<protein>
    <submittedName>
        <fullName evidence="3">DUF305 domain-containing protein</fullName>
    </submittedName>
</protein>
<evidence type="ECO:0000313" key="4">
    <source>
        <dbReference type="Proteomes" id="UP000262621"/>
    </source>
</evidence>
<dbReference type="Pfam" id="PF03713">
    <property type="entry name" value="DUF305"/>
    <property type="match status" value="1"/>
</dbReference>
<reference evidence="3 4" key="1">
    <citation type="submission" date="2018-08" db="EMBL/GenBank/DDBJ databases">
        <title>Verrucosispora craniellae sp. nov., isolated from a marine sponge in the South China Sea.</title>
        <authorList>
            <person name="Li L."/>
            <person name="Lin H.W."/>
        </authorList>
    </citation>
    <scope>NUCLEOTIDE SEQUENCE [LARGE SCALE GENOMIC DNA]</scope>
    <source>
        <strain evidence="3 4">LHW63014</strain>
    </source>
</reference>
<feature type="chain" id="PRO_5017067729" evidence="1">
    <location>
        <begin position="24"/>
        <end position="197"/>
    </location>
</feature>
<evidence type="ECO:0000313" key="3">
    <source>
        <dbReference type="EMBL" id="RFS44842.1"/>
    </source>
</evidence>
<name>A0A372FVM3_9ACTN</name>
<dbReference type="EMBL" id="QVFU01000024">
    <property type="protein sequence ID" value="RFS44842.1"/>
    <property type="molecule type" value="Genomic_DNA"/>
</dbReference>
<dbReference type="InterPro" id="IPR005183">
    <property type="entry name" value="DUF305_CopM-like"/>
</dbReference>
<dbReference type="InterPro" id="IPR012347">
    <property type="entry name" value="Ferritin-like"/>
</dbReference>
<dbReference type="PANTHER" id="PTHR36933:SF1">
    <property type="entry name" value="SLL0788 PROTEIN"/>
    <property type="match status" value="1"/>
</dbReference>
<feature type="domain" description="DUF305" evidence="2">
    <location>
        <begin position="49"/>
        <end position="194"/>
    </location>
</feature>
<comment type="caution">
    <text evidence="3">The sequence shown here is derived from an EMBL/GenBank/DDBJ whole genome shotgun (WGS) entry which is preliminary data.</text>
</comment>
<dbReference type="PROSITE" id="PS51257">
    <property type="entry name" value="PROKAR_LIPOPROTEIN"/>
    <property type="match status" value="1"/>
</dbReference>
<evidence type="ECO:0000256" key="1">
    <source>
        <dbReference type="SAM" id="SignalP"/>
    </source>
</evidence>
<gene>
    <name evidence="3" type="ORF">D0Q02_20385</name>
</gene>
<sequence length="197" mass="21403">MRRRLVAVALVIPFLLGACGSPAAQPPPVSTSDTTVAEITAGDEYNDTDVMFLQMFVHHQRQALQMTATAVKRAQDPELKTLAQAVQVTESDELKMIEGWLKSWGKSTEVDTAPNLHAHHGGLPGTGPAEIEALTTVKEAEFDTAFLSLFLAHQHNAMELANLVRTGGKNAETKAFGERVRASRQGGIQQMLKLMTK</sequence>
<proteinExistence type="predicted"/>
<dbReference type="PANTHER" id="PTHR36933">
    <property type="entry name" value="SLL0788 PROTEIN"/>
    <property type="match status" value="1"/>
</dbReference>
<keyword evidence="1" id="KW-0732">Signal</keyword>
<dbReference type="AlphaFoldDB" id="A0A372FVM3"/>
<keyword evidence="4" id="KW-1185">Reference proteome</keyword>